<evidence type="ECO:0000256" key="4">
    <source>
        <dbReference type="ARBA" id="ARBA00022722"/>
    </source>
</evidence>
<dbReference type="InterPro" id="IPR013520">
    <property type="entry name" value="Ribonucl_H"/>
</dbReference>
<keyword evidence="11" id="KW-1185">Reference proteome</keyword>
<dbReference type="SUPFAM" id="SSF53098">
    <property type="entry name" value="Ribonuclease H-like"/>
    <property type="match status" value="1"/>
</dbReference>
<dbReference type="PATRIC" id="fig|1122151.5.peg.1550"/>
<dbReference type="GO" id="GO:0003887">
    <property type="term" value="F:DNA-directed DNA polymerase activity"/>
    <property type="evidence" value="ECO:0007669"/>
    <property type="project" value="UniProtKB-KW"/>
</dbReference>
<dbReference type="PANTHER" id="PTHR30231">
    <property type="entry name" value="DNA POLYMERASE III SUBUNIT EPSILON"/>
    <property type="match status" value="1"/>
</dbReference>
<keyword evidence="3" id="KW-0235">DNA replication</keyword>
<keyword evidence="4" id="KW-0540">Nuclease</keyword>
<keyword evidence="7" id="KW-0239">DNA-directed DNA polymerase</keyword>
<dbReference type="GO" id="GO:0006260">
    <property type="term" value="P:DNA replication"/>
    <property type="evidence" value="ECO:0007669"/>
    <property type="project" value="UniProtKB-KW"/>
</dbReference>
<name>A0A0R1P943_9LACO</name>
<dbReference type="Gene3D" id="3.30.420.10">
    <property type="entry name" value="Ribonuclease H-like superfamily/Ribonuclease H"/>
    <property type="match status" value="1"/>
</dbReference>
<evidence type="ECO:0000256" key="5">
    <source>
        <dbReference type="ARBA" id="ARBA00022801"/>
    </source>
</evidence>
<gene>
    <name evidence="10" type="ORF">FD33_GL001497</name>
</gene>
<comment type="caution">
    <text evidence="10">The sequence shown here is derived from an EMBL/GenBank/DDBJ whole genome shotgun (WGS) entry which is preliminary data.</text>
</comment>
<evidence type="ECO:0000256" key="2">
    <source>
        <dbReference type="ARBA" id="ARBA00022695"/>
    </source>
</evidence>
<dbReference type="Pfam" id="PF00929">
    <property type="entry name" value="RNase_T"/>
    <property type="match status" value="1"/>
</dbReference>
<proteinExistence type="predicted"/>
<dbReference type="GeneID" id="96668985"/>
<evidence type="ECO:0000313" key="10">
    <source>
        <dbReference type="EMBL" id="KRL28796.1"/>
    </source>
</evidence>
<evidence type="ECO:0000256" key="6">
    <source>
        <dbReference type="ARBA" id="ARBA00022839"/>
    </source>
</evidence>
<evidence type="ECO:0000256" key="3">
    <source>
        <dbReference type="ARBA" id="ARBA00022705"/>
    </source>
</evidence>
<accession>A0A0R1P943</accession>
<feature type="domain" description="Exonuclease" evidence="9">
    <location>
        <begin position="131"/>
        <end position="298"/>
    </location>
</feature>
<dbReference type="NCBIfam" id="TIGR01873">
    <property type="entry name" value="cas_CT1978"/>
    <property type="match status" value="1"/>
</dbReference>
<evidence type="ECO:0000256" key="1">
    <source>
        <dbReference type="ARBA" id="ARBA00022679"/>
    </source>
</evidence>
<dbReference type="InterPro" id="IPR036397">
    <property type="entry name" value="RNaseH_sf"/>
</dbReference>
<dbReference type="AlphaFoldDB" id="A0A0R1P943"/>
<dbReference type="Proteomes" id="UP000051908">
    <property type="component" value="Unassembled WGS sequence"/>
</dbReference>
<protein>
    <recommendedName>
        <fullName evidence="8">DNA polymerase III polC-type</fullName>
    </recommendedName>
</protein>
<keyword evidence="5" id="KW-0378">Hydrolase</keyword>
<keyword evidence="2" id="KW-0548">Nucleotidyltransferase</keyword>
<dbReference type="OrthoDB" id="9776650at2"/>
<evidence type="ECO:0000259" key="9">
    <source>
        <dbReference type="SMART" id="SM00479"/>
    </source>
</evidence>
<dbReference type="Gene3D" id="3.30.70.240">
    <property type="match status" value="1"/>
</dbReference>
<dbReference type="CDD" id="cd06127">
    <property type="entry name" value="DEDDh"/>
    <property type="match status" value="1"/>
</dbReference>
<evidence type="ECO:0000256" key="7">
    <source>
        <dbReference type="ARBA" id="ARBA00022932"/>
    </source>
</evidence>
<dbReference type="InterPro" id="IPR010152">
    <property type="entry name" value="CRISPR-assoc_prot_Cas2_sub"/>
</dbReference>
<sequence>MIVVTLSKVPPSLRGDLTKWYQEIQTGVYVGNVSARVRDLLWERILKNIGTGEATMAYNAATELGYQFRTTRKDRQVVDYDGIPLMMHLKQQEVPVKHGFSSAAKFHKGMTMSHRRMTKYRKDVKPILSKPLVALDLETTGLDSTKAEIISIGAAKIMPDGQLLQFEKLIRSVDLVPSKITELTGITSEQLQKQGVELSLGLEALSDFVKDSVIIGYNLEFDEGFLTEALRKVGKTEFTNSTHDLMPIVKTTQEFLDNYRLTTVLEAYQIENLDPHHALSDAQATLSLAEKLIKNGNLVI</sequence>
<dbReference type="GO" id="GO:0003676">
    <property type="term" value="F:nucleic acid binding"/>
    <property type="evidence" value="ECO:0007669"/>
    <property type="project" value="InterPro"/>
</dbReference>
<evidence type="ECO:0000313" key="11">
    <source>
        <dbReference type="Proteomes" id="UP000051908"/>
    </source>
</evidence>
<dbReference type="GO" id="GO:0008408">
    <property type="term" value="F:3'-5' exonuclease activity"/>
    <property type="evidence" value="ECO:0007669"/>
    <property type="project" value="TreeGrafter"/>
</dbReference>
<dbReference type="FunFam" id="3.30.420.10:FF:000045">
    <property type="entry name" value="3'-5' exonuclease DinG"/>
    <property type="match status" value="1"/>
</dbReference>
<keyword evidence="1" id="KW-0808">Transferase</keyword>
<dbReference type="EMBL" id="AZES01000155">
    <property type="protein sequence ID" value="KRL28796.1"/>
    <property type="molecule type" value="Genomic_DNA"/>
</dbReference>
<dbReference type="RefSeq" id="WP_056955991.1">
    <property type="nucleotide sequence ID" value="NZ_AZES01000155.1"/>
</dbReference>
<dbReference type="SMART" id="SM00479">
    <property type="entry name" value="EXOIII"/>
    <property type="match status" value="1"/>
</dbReference>
<organism evidence="10 11">
    <name type="scientific">Companilactobacillus paralimentarius DSM 13238 = JCM 10415</name>
    <dbReference type="NCBI Taxonomy" id="1122151"/>
    <lineage>
        <taxon>Bacteria</taxon>
        <taxon>Bacillati</taxon>
        <taxon>Bacillota</taxon>
        <taxon>Bacilli</taxon>
        <taxon>Lactobacillales</taxon>
        <taxon>Lactobacillaceae</taxon>
        <taxon>Companilactobacillus</taxon>
    </lineage>
</organism>
<evidence type="ECO:0000256" key="8">
    <source>
        <dbReference type="ARBA" id="ARBA00070925"/>
    </source>
</evidence>
<keyword evidence="6 10" id="KW-0269">Exonuclease</keyword>
<dbReference type="PANTHER" id="PTHR30231:SF4">
    <property type="entry name" value="PROTEIN NEN2"/>
    <property type="match status" value="1"/>
</dbReference>
<dbReference type="InterPro" id="IPR012337">
    <property type="entry name" value="RNaseH-like_sf"/>
</dbReference>
<reference evidence="10 11" key="1">
    <citation type="journal article" date="2015" name="Genome Announc.">
        <title>Expanding the biotechnology potential of lactobacilli through comparative genomics of 213 strains and associated genera.</title>
        <authorList>
            <person name="Sun Z."/>
            <person name="Harris H.M."/>
            <person name="McCann A."/>
            <person name="Guo C."/>
            <person name="Argimon S."/>
            <person name="Zhang W."/>
            <person name="Yang X."/>
            <person name="Jeffery I.B."/>
            <person name="Cooney J.C."/>
            <person name="Kagawa T.F."/>
            <person name="Liu W."/>
            <person name="Song Y."/>
            <person name="Salvetti E."/>
            <person name="Wrobel A."/>
            <person name="Rasinkangas P."/>
            <person name="Parkhill J."/>
            <person name="Rea M.C."/>
            <person name="O'Sullivan O."/>
            <person name="Ritari J."/>
            <person name="Douillard F.P."/>
            <person name="Paul Ross R."/>
            <person name="Yang R."/>
            <person name="Briner A.E."/>
            <person name="Felis G.E."/>
            <person name="de Vos W.M."/>
            <person name="Barrangou R."/>
            <person name="Klaenhammer T.R."/>
            <person name="Caufield P.W."/>
            <person name="Cui Y."/>
            <person name="Zhang H."/>
            <person name="O'Toole P.W."/>
        </authorList>
    </citation>
    <scope>NUCLEOTIDE SEQUENCE [LARGE SCALE GENOMIC DNA]</scope>
    <source>
        <strain evidence="10 11">DSM 13238</strain>
    </source>
</reference>
<dbReference type="Pfam" id="PF09707">
    <property type="entry name" value="Cas_Cas2CT1978"/>
    <property type="match status" value="1"/>
</dbReference>
<dbReference type="CDD" id="cd09755">
    <property type="entry name" value="Cas2_I-E"/>
    <property type="match status" value="1"/>
</dbReference>